<dbReference type="RefSeq" id="WP_214185453.1">
    <property type="nucleotide sequence ID" value="NZ_BSDS01000002.1"/>
</dbReference>
<dbReference type="EMBL" id="BSDS01000002">
    <property type="protein sequence ID" value="GLI38901.1"/>
    <property type="molecule type" value="Genomic_DNA"/>
</dbReference>
<dbReference type="NCBIfam" id="TIGR01730">
    <property type="entry name" value="RND_mfp"/>
    <property type="match status" value="1"/>
</dbReference>
<comment type="caution">
    <text evidence="13">The sequence shown here is derived from an EMBL/GenBank/DDBJ whole genome shotgun (WGS) entry which is preliminary data.</text>
</comment>
<dbReference type="InterPro" id="IPR058624">
    <property type="entry name" value="MdtA-like_HH"/>
</dbReference>
<feature type="domain" description="Multidrug resistance protein MdtA-like alpha-helical hairpin" evidence="9">
    <location>
        <begin position="120"/>
        <end position="187"/>
    </location>
</feature>
<evidence type="ECO:0000259" key="10">
    <source>
        <dbReference type="Pfam" id="PF25917"/>
    </source>
</evidence>
<feature type="domain" description="Multidrug resistance protein MdtA-like barrel-sandwich hybrid" evidence="10">
    <location>
        <begin position="79"/>
        <end position="220"/>
    </location>
</feature>
<sequence>MNLSLFPRDPSRSGILSRRARRLMVLGAACSLIVTLAACAQKEQKPAAKPPVPVAIATVERTTVPVQIKAIGNVEPYATVAVKAQVNGEVLKVHFTEGQDVKKGDLLFTIDPRTYQAAVRKAEANLSRNLVQARNARQDAERYAQLVKDGIVTSEQYEQYRTKAEAFAADVSADRAAVENAKVELSYCFIRSPLTGRTGNLAVHAGNIVKANENPPLVTINQITPVYVAFSIPEKDLAEIKHRMAAGKLAVEATIPNDAGPAEQGVISFLDNTVDVATGTIKLKGTFENRARRLWPGQFANVVVTLAARPNAIVVPTQAIQTGQSGPYIFVVKADSSVEIRQVTPGIAYEGVTIIEQGLAPGERVVTDGQMRLTPNAKVTAKQGPGTGNQGPAKSRQGSGQSPGKQP</sequence>
<feature type="compositionally biased region" description="Polar residues" evidence="7">
    <location>
        <begin position="390"/>
        <end position="407"/>
    </location>
</feature>
<evidence type="ECO:0000259" key="11">
    <source>
        <dbReference type="Pfam" id="PF25944"/>
    </source>
</evidence>
<organism evidence="13 14">
    <name type="scientific">Geobacter hydrogenophilus</name>
    <dbReference type="NCBI Taxonomy" id="40983"/>
    <lineage>
        <taxon>Bacteria</taxon>
        <taxon>Pseudomonadati</taxon>
        <taxon>Thermodesulfobacteriota</taxon>
        <taxon>Desulfuromonadia</taxon>
        <taxon>Geobacterales</taxon>
        <taxon>Geobacteraceae</taxon>
        <taxon>Geobacter</taxon>
    </lineage>
</organism>
<evidence type="ECO:0000313" key="13">
    <source>
        <dbReference type="EMBL" id="GLI38901.1"/>
    </source>
</evidence>
<comment type="subcellular location">
    <subcellularLocation>
        <location evidence="1">Cell membrane</location>
    </subcellularLocation>
</comment>
<feature type="domain" description="Multidrug resistance protein MdtA-like beta-barrel" evidence="11">
    <location>
        <begin position="225"/>
        <end position="306"/>
    </location>
</feature>
<dbReference type="Gene3D" id="2.40.420.20">
    <property type="match status" value="1"/>
</dbReference>
<evidence type="ECO:0000256" key="8">
    <source>
        <dbReference type="SAM" id="SignalP"/>
    </source>
</evidence>
<evidence type="ECO:0000256" key="2">
    <source>
        <dbReference type="ARBA" id="ARBA00009477"/>
    </source>
</evidence>
<dbReference type="SUPFAM" id="SSF111369">
    <property type="entry name" value="HlyD-like secretion proteins"/>
    <property type="match status" value="1"/>
</dbReference>
<dbReference type="Gene3D" id="2.40.30.170">
    <property type="match status" value="1"/>
</dbReference>
<evidence type="ECO:0000259" key="9">
    <source>
        <dbReference type="Pfam" id="PF25876"/>
    </source>
</evidence>
<dbReference type="Gene3D" id="1.10.287.470">
    <property type="entry name" value="Helix hairpin bin"/>
    <property type="match status" value="1"/>
</dbReference>
<keyword evidence="6" id="KW-0472">Membrane</keyword>
<dbReference type="AlphaFoldDB" id="A0A9W6G1Q2"/>
<evidence type="ECO:0000256" key="1">
    <source>
        <dbReference type="ARBA" id="ARBA00004236"/>
    </source>
</evidence>
<keyword evidence="14" id="KW-1185">Reference proteome</keyword>
<evidence type="ECO:0000256" key="4">
    <source>
        <dbReference type="ARBA" id="ARBA00022475"/>
    </source>
</evidence>
<dbReference type="FunFam" id="2.40.420.20:FF:000001">
    <property type="entry name" value="Efflux RND transporter periplasmic adaptor subunit"/>
    <property type="match status" value="1"/>
</dbReference>
<evidence type="ECO:0000256" key="3">
    <source>
        <dbReference type="ARBA" id="ARBA00022448"/>
    </source>
</evidence>
<accession>A0A9W6G1Q2</accession>
<evidence type="ECO:0000313" key="14">
    <source>
        <dbReference type="Proteomes" id="UP001144352"/>
    </source>
</evidence>
<dbReference type="Pfam" id="PF25917">
    <property type="entry name" value="BSH_RND"/>
    <property type="match status" value="1"/>
</dbReference>
<dbReference type="Gene3D" id="2.40.50.100">
    <property type="match status" value="1"/>
</dbReference>
<dbReference type="InterPro" id="IPR058627">
    <property type="entry name" value="MdtA-like_C"/>
</dbReference>
<dbReference type="InterPro" id="IPR058625">
    <property type="entry name" value="MdtA-like_BSH"/>
</dbReference>
<dbReference type="GO" id="GO:0030313">
    <property type="term" value="C:cell envelope"/>
    <property type="evidence" value="ECO:0007669"/>
    <property type="project" value="UniProtKB-SubCell"/>
</dbReference>
<dbReference type="Proteomes" id="UP001144352">
    <property type="component" value="Unassembled WGS sequence"/>
</dbReference>
<dbReference type="Pfam" id="PF25944">
    <property type="entry name" value="Beta-barrel_RND"/>
    <property type="match status" value="1"/>
</dbReference>
<keyword evidence="4" id="KW-1003">Cell membrane</keyword>
<evidence type="ECO:0000256" key="6">
    <source>
        <dbReference type="ARBA" id="ARBA00023136"/>
    </source>
</evidence>
<dbReference type="InterPro" id="IPR058626">
    <property type="entry name" value="MdtA-like_b-barrel"/>
</dbReference>
<reference evidence="13" key="1">
    <citation type="submission" date="2022-12" db="EMBL/GenBank/DDBJ databases">
        <title>Reference genome sequencing for broad-spectrum identification of bacterial and archaeal isolates by mass spectrometry.</title>
        <authorList>
            <person name="Sekiguchi Y."/>
            <person name="Tourlousse D.M."/>
        </authorList>
    </citation>
    <scope>NUCLEOTIDE SEQUENCE</scope>
    <source>
        <strain evidence="13">H2</strain>
    </source>
</reference>
<evidence type="ECO:0000256" key="7">
    <source>
        <dbReference type="SAM" id="MobiDB-lite"/>
    </source>
</evidence>
<feature type="signal peptide" evidence="8">
    <location>
        <begin position="1"/>
        <end position="40"/>
    </location>
</feature>
<dbReference type="PANTHER" id="PTHR30469:SF36">
    <property type="entry name" value="BLL3903 PROTEIN"/>
    <property type="match status" value="1"/>
</dbReference>
<keyword evidence="8" id="KW-0732">Signal</keyword>
<proteinExistence type="inferred from homology"/>
<dbReference type="Pfam" id="PF25967">
    <property type="entry name" value="RND-MFP_C"/>
    <property type="match status" value="1"/>
</dbReference>
<dbReference type="InterPro" id="IPR006143">
    <property type="entry name" value="RND_pump_MFP"/>
</dbReference>
<dbReference type="PANTHER" id="PTHR30469">
    <property type="entry name" value="MULTIDRUG RESISTANCE PROTEIN MDTA"/>
    <property type="match status" value="1"/>
</dbReference>
<keyword evidence="5" id="KW-0997">Cell inner membrane</keyword>
<dbReference type="GO" id="GO:1990281">
    <property type="term" value="C:efflux pump complex"/>
    <property type="evidence" value="ECO:0007669"/>
    <property type="project" value="TreeGrafter"/>
</dbReference>
<keyword evidence="3" id="KW-0813">Transport</keyword>
<feature type="region of interest" description="Disordered" evidence="7">
    <location>
        <begin position="372"/>
        <end position="407"/>
    </location>
</feature>
<dbReference type="Pfam" id="PF25876">
    <property type="entry name" value="HH_MFP_RND"/>
    <property type="match status" value="1"/>
</dbReference>
<gene>
    <name evidence="13" type="ORF">GHYDROH2_24020</name>
</gene>
<dbReference type="GO" id="GO:0015562">
    <property type="term" value="F:efflux transmembrane transporter activity"/>
    <property type="evidence" value="ECO:0007669"/>
    <property type="project" value="TreeGrafter"/>
</dbReference>
<name>A0A9W6G1Q2_9BACT</name>
<evidence type="ECO:0000259" key="12">
    <source>
        <dbReference type="Pfam" id="PF25967"/>
    </source>
</evidence>
<feature type="chain" id="PRO_5040842759" evidence="8">
    <location>
        <begin position="41"/>
        <end position="407"/>
    </location>
</feature>
<evidence type="ECO:0000256" key="5">
    <source>
        <dbReference type="ARBA" id="ARBA00022519"/>
    </source>
</evidence>
<protein>
    <submittedName>
        <fullName evidence="13">RND transporter</fullName>
    </submittedName>
</protein>
<comment type="similarity">
    <text evidence="2">Belongs to the membrane fusion protein (MFP) (TC 8.A.1) family.</text>
</comment>
<feature type="domain" description="Multidrug resistance protein MdtA-like C-terminal permuted SH3" evidence="12">
    <location>
        <begin position="311"/>
        <end position="369"/>
    </location>
</feature>